<keyword evidence="2" id="KW-1185">Reference proteome</keyword>
<organism evidence="1 2">
    <name type="scientific">Ancylostoma ceylanicum</name>
    <dbReference type="NCBI Taxonomy" id="53326"/>
    <lineage>
        <taxon>Eukaryota</taxon>
        <taxon>Metazoa</taxon>
        <taxon>Ecdysozoa</taxon>
        <taxon>Nematoda</taxon>
        <taxon>Chromadorea</taxon>
        <taxon>Rhabditida</taxon>
        <taxon>Rhabditina</taxon>
        <taxon>Rhabditomorpha</taxon>
        <taxon>Strongyloidea</taxon>
        <taxon>Ancylostomatidae</taxon>
        <taxon>Ancylostomatinae</taxon>
        <taxon>Ancylostoma</taxon>
    </lineage>
</organism>
<reference evidence="2" key="1">
    <citation type="journal article" date="2015" name="Nat. Genet.">
        <title>The genome and transcriptome of the zoonotic hookworm Ancylostoma ceylanicum identify infection-specific gene families.</title>
        <authorList>
            <person name="Schwarz E.M."/>
            <person name="Hu Y."/>
            <person name="Antoshechkin I."/>
            <person name="Miller M.M."/>
            <person name="Sternberg P.W."/>
            <person name="Aroian R.V."/>
        </authorList>
    </citation>
    <scope>NUCLEOTIDE SEQUENCE</scope>
    <source>
        <strain evidence="2">HY135</strain>
    </source>
</reference>
<dbReference type="Proteomes" id="UP000024635">
    <property type="component" value="Unassembled WGS sequence"/>
</dbReference>
<dbReference type="EMBL" id="JARK01001426">
    <property type="protein sequence ID" value="EYC04085.1"/>
    <property type="molecule type" value="Genomic_DNA"/>
</dbReference>
<sequence>MPKPLNPYVQGLLDTLPFLHRSFTFFSHDEVSICKHRLARIVSSHIRTTNGNLRSGVAQSSSHFTTSLYDSATRMKTPC</sequence>
<comment type="caution">
    <text evidence="1">The sequence shown here is derived from an EMBL/GenBank/DDBJ whole genome shotgun (WGS) entry which is preliminary data.</text>
</comment>
<gene>
    <name evidence="1" type="primary">Acey_s0090.g2408</name>
    <name evidence="1" type="ORF">Y032_0090g2408</name>
</gene>
<accession>A0A016TMY3</accession>
<proteinExistence type="predicted"/>
<protein>
    <submittedName>
        <fullName evidence="1">Uncharacterized protein</fullName>
    </submittedName>
</protein>
<name>A0A016TMY3_9BILA</name>
<evidence type="ECO:0000313" key="2">
    <source>
        <dbReference type="Proteomes" id="UP000024635"/>
    </source>
</evidence>
<evidence type="ECO:0000313" key="1">
    <source>
        <dbReference type="EMBL" id="EYC04085.1"/>
    </source>
</evidence>
<dbReference type="AlphaFoldDB" id="A0A016TMY3"/>